<dbReference type="AlphaFoldDB" id="A0AAW1NZB4"/>
<dbReference type="EMBL" id="JALJOQ010000084">
    <property type="protein sequence ID" value="KAK9800267.1"/>
    <property type="molecule type" value="Genomic_DNA"/>
</dbReference>
<dbReference type="GO" id="GO:0016192">
    <property type="term" value="P:vesicle-mediated transport"/>
    <property type="evidence" value="ECO:0007669"/>
    <property type="project" value="InterPro"/>
</dbReference>
<gene>
    <name evidence="2" type="ORF">WJX73_010485</name>
</gene>
<dbReference type="SUPFAM" id="SSF56815">
    <property type="entry name" value="Sec1/munc18-like (SM) proteins"/>
    <property type="match status" value="1"/>
</dbReference>
<dbReference type="Gene3D" id="3.40.50.1910">
    <property type="match status" value="1"/>
</dbReference>
<protein>
    <recommendedName>
        <fullName evidence="4">Vacuolar protein sorting-associated protein 45</fullName>
    </recommendedName>
</protein>
<evidence type="ECO:0000313" key="3">
    <source>
        <dbReference type="Proteomes" id="UP001465755"/>
    </source>
</evidence>
<dbReference type="InterPro" id="IPR001619">
    <property type="entry name" value="Sec1-like"/>
</dbReference>
<dbReference type="InterPro" id="IPR043154">
    <property type="entry name" value="Sec-1-like_dom1"/>
</dbReference>
<keyword evidence="3" id="KW-1185">Reference proteome</keyword>
<dbReference type="Pfam" id="PF00995">
    <property type="entry name" value="Sec1"/>
    <property type="match status" value="1"/>
</dbReference>
<dbReference type="PIRSF" id="PIRSF005715">
    <property type="entry name" value="VPS45_Sec1"/>
    <property type="match status" value="1"/>
</dbReference>
<sequence length="583" mass="65764">MATSDVISVVRFYIEKVLKQVKGMKVLLLDPETTKIVSLVYGQTEILKHEVFLVERLDSERKDQLLHLKAVCFLRPTRENIALLRQELREPHYGEYSLFFTNRLEDMRLQDLAEMDIRELVSEVHEFFGDFSALDPFHFCIPLPKPHVALQPFNFQFGESSEALSRLTEGIASVILSLRRRFNIRYQRGSEMCQKLAQALHHLTMEEERALFDFGSRAADENPLVLILDRKDDPVTPMLLQWTYQAMVHELLGISNNLVSLKDAPGVKADFKEIVLSARQDEFFQKHMSSNFGDFALAASELLVEVAQQKKGQTKHFSSLQDMRNFLDNARDFSAAEFNASKHAVLASELQRLEAQRSLMQVSAVEQEVSCSNSNLQSHYDAVSQLVNNPDISDSDRVRLVGLFALRYEREGGRHVESLAQRLRALGVPQASMNGLECLLNFAGTSHRVGDLYSDRTFRSRFVTMAKHAAGLRGVENVYTQHVPLLVNTLESLIKGRLKEADFPHVRSMGGAPAKPPKLVIVFMVGGSTYEEARSIAELNSQSDRADGGWAQGLKFILGGTSVQNSRTFLNDMAEMAANAKFH</sequence>
<accession>A0AAW1NZB4</accession>
<evidence type="ECO:0000313" key="2">
    <source>
        <dbReference type="EMBL" id="KAK9800267.1"/>
    </source>
</evidence>
<dbReference type="Gene3D" id="1.25.40.60">
    <property type="match status" value="1"/>
</dbReference>
<evidence type="ECO:0000256" key="1">
    <source>
        <dbReference type="ARBA" id="ARBA00009884"/>
    </source>
</evidence>
<name>A0AAW1NZB4_9CHLO</name>
<dbReference type="Proteomes" id="UP001465755">
    <property type="component" value="Unassembled WGS sequence"/>
</dbReference>
<comment type="caution">
    <text evidence="2">The sequence shown here is derived from an EMBL/GenBank/DDBJ whole genome shotgun (WGS) entry which is preliminary data.</text>
</comment>
<dbReference type="InterPro" id="IPR043127">
    <property type="entry name" value="Sec-1-like_dom3a"/>
</dbReference>
<organism evidence="2 3">
    <name type="scientific">Symbiochloris irregularis</name>
    <dbReference type="NCBI Taxonomy" id="706552"/>
    <lineage>
        <taxon>Eukaryota</taxon>
        <taxon>Viridiplantae</taxon>
        <taxon>Chlorophyta</taxon>
        <taxon>core chlorophytes</taxon>
        <taxon>Trebouxiophyceae</taxon>
        <taxon>Trebouxiales</taxon>
        <taxon>Trebouxiaceae</taxon>
        <taxon>Symbiochloris</taxon>
    </lineage>
</organism>
<evidence type="ECO:0008006" key="4">
    <source>
        <dbReference type="Google" id="ProtNLM"/>
    </source>
</evidence>
<dbReference type="PANTHER" id="PTHR11679">
    <property type="entry name" value="VESICLE PROTEIN SORTING-ASSOCIATED"/>
    <property type="match status" value="1"/>
</dbReference>
<dbReference type="Gene3D" id="3.40.50.2060">
    <property type="match status" value="1"/>
</dbReference>
<reference evidence="2 3" key="1">
    <citation type="journal article" date="2024" name="Nat. Commun.">
        <title>Phylogenomics reveals the evolutionary origins of lichenization in chlorophyte algae.</title>
        <authorList>
            <person name="Puginier C."/>
            <person name="Libourel C."/>
            <person name="Otte J."/>
            <person name="Skaloud P."/>
            <person name="Haon M."/>
            <person name="Grisel S."/>
            <person name="Petersen M."/>
            <person name="Berrin J.G."/>
            <person name="Delaux P.M."/>
            <person name="Dal Grande F."/>
            <person name="Keller J."/>
        </authorList>
    </citation>
    <scope>NUCLEOTIDE SEQUENCE [LARGE SCALE GENOMIC DNA]</scope>
    <source>
        <strain evidence="2 3">SAG 2036</strain>
    </source>
</reference>
<proteinExistence type="inferred from homology"/>
<dbReference type="InterPro" id="IPR036045">
    <property type="entry name" value="Sec1-like_sf"/>
</dbReference>
<comment type="similarity">
    <text evidence="1">Belongs to the STXBP/unc-18/SEC1 family.</text>
</comment>
<dbReference type="Gene3D" id="3.90.830.10">
    <property type="entry name" value="Syntaxin Binding Protein 1, Chain A, domain 2"/>
    <property type="match status" value="1"/>
</dbReference>
<dbReference type="InterPro" id="IPR027482">
    <property type="entry name" value="Sec1-like_dom2"/>
</dbReference>